<protein>
    <recommendedName>
        <fullName evidence="5">Transmembrane protein</fullName>
    </recommendedName>
</protein>
<gene>
    <name evidence="3" type="ORF">D806_012130</name>
</gene>
<feature type="transmembrane region" description="Helical" evidence="1">
    <location>
        <begin position="32"/>
        <end position="52"/>
    </location>
</feature>
<reference evidence="4" key="2">
    <citation type="submission" date="2018-03" db="EMBL/GenBank/DDBJ databases">
        <authorList>
            <person name="Derbyshire K."/>
            <person name="Gray T.A."/>
            <person name="Champion M."/>
        </authorList>
    </citation>
    <scope>NUCLEOTIDE SEQUENCE [LARGE SCALE GENOMIC DNA]</scope>
    <source>
        <strain evidence="4">MKD8</strain>
    </source>
</reference>
<keyword evidence="1" id="KW-0812">Transmembrane</keyword>
<keyword evidence="1" id="KW-0472">Membrane</keyword>
<feature type="signal peptide" evidence="2">
    <location>
        <begin position="1"/>
        <end position="16"/>
    </location>
</feature>
<evidence type="ECO:0000256" key="2">
    <source>
        <dbReference type="SAM" id="SignalP"/>
    </source>
</evidence>
<dbReference type="Proteomes" id="UP000011200">
    <property type="component" value="Chromosome"/>
</dbReference>
<feature type="chain" id="PRO_5016047182" description="Transmembrane protein" evidence="2">
    <location>
        <begin position="17"/>
        <end position="161"/>
    </location>
</feature>
<dbReference type="EMBL" id="CP027541">
    <property type="protein sequence ID" value="AWT52201.1"/>
    <property type="molecule type" value="Genomic_DNA"/>
</dbReference>
<sequence>MLVGLVVLIPSSVAFAVCAPFGAIEFADSRGLQTIGAGFAAIVAFVAVLGLITSWRRGGVGHVKLTPAMIETVDILTKRVCEWDDVIDVVDHAESRKTRRAVVLRLRDGSEEVIDIADIYLPRGAALYWLVRHYWRHPEDRMELVDSRAPGRLHDGRFDMG</sequence>
<evidence type="ECO:0000256" key="1">
    <source>
        <dbReference type="SAM" id="Phobius"/>
    </source>
</evidence>
<evidence type="ECO:0000313" key="3">
    <source>
        <dbReference type="EMBL" id="AWT52201.1"/>
    </source>
</evidence>
<keyword evidence="1" id="KW-1133">Transmembrane helix</keyword>
<proteinExistence type="predicted"/>
<evidence type="ECO:0008006" key="5">
    <source>
        <dbReference type="Google" id="ProtNLM"/>
    </source>
</evidence>
<dbReference type="AlphaFoldDB" id="A0A2U9PKC9"/>
<name>A0A2U9PKC9_MYCSE</name>
<organism evidence="3 4">
    <name type="scientific">Mycolicibacterium smegmatis (strain MKD8)</name>
    <name type="common">Mycobacterium smegmatis</name>
    <dbReference type="NCBI Taxonomy" id="1214915"/>
    <lineage>
        <taxon>Bacteria</taxon>
        <taxon>Bacillati</taxon>
        <taxon>Actinomycetota</taxon>
        <taxon>Actinomycetes</taxon>
        <taxon>Mycobacteriales</taxon>
        <taxon>Mycobacteriaceae</taxon>
        <taxon>Mycolicibacterium</taxon>
    </lineage>
</organism>
<keyword evidence="2" id="KW-0732">Signal</keyword>
<accession>A0A2U9PKC9</accession>
<reference evidence="3 4" key="1">
    <citation type="journal article" date="2013" name="Genome Announc.">
        <title>Draft genome sequence of MKD8, a conjugal recipient Mycobacterium smegmatis strain.</title>
        <authorList>
            <person name="Gray T.A."/>
            <person name="Palumbo M.J."/>
            <person name="Derbyshire K.M."/>
        </authorList>
    </citation>
    <scope>NUCLEOTIDE SEQUENCE [LARGE SCALE GENOMIC DNA]</scope>
    <source>
        <strain evidence="3 4">MKD8</strain>
    </source>
</reference>
<evidence type="ECO:0000313" key="4">
    <source>
        <dbReference type="Proteomes" id="UP000011200"/>
    </source>
</evidence>